<dbReference type="InterPro" id="IPR011009">
    <property type="entry name" value="Kinase-like_dom_sf"/>
</dbReference>
<evidence type="ECO:0000313" key="3">
    <source>
        <dbReference type="Proteomes" id="UP000518752"/>
    </source>
</evidence>
<dbReference type="AlphaFoldDB" id="A0A8H5LWU8"/>
<comment type="caution">
    <text evidence="2">The sequence shown here is derived from an EMBL/GenBank/DDBJ whole genome shotgun (WGS) entry which is preliminary data.</text>
</comment>
<dbReference type="EMBL" id="JAACJN010000112">
    <property type="protein sequence ID" value="KAF5372261.1"/>
    <property type="molecule type" value="Genomic_DNA"/>
</dbReference>
<proteinExistence type="predicted"/>
<dbReference type="SUPFAM" id="SSF56112">
    <property type="entry name" value="Protein kinase-like (PK-like)"/>
    <property type="match status" value="1"/>
</dbReference>
<feature type="compositionally biased region" description="Gly residues" evidence="1">
    <location>
        <begin position="735"/>
        <end position="747"/>
    </location>
</feature>
<accession>A0A8H5LWU8</accession>
<keyword evidence="3" id="KW-1185">Reference proteome</keyword>
<protein>
    <recommendedName>
        <fullName evidence="4">Protein kinase domain-containing protein</fullName>
    </recommendedName>
</protein>
<gene>
    <name evidence="2" type="ORF">D9757_009624</name>
</gene>
<dbReference type="Proteomes" id="UP000518752">
    <property type="component" value="Unassembled WGS sequence"/>
</dbReference>
<evidence type="ECO:0008006" key="4">
    <source>
        <dbReference type="Google" id="ProtNLM"/>
    </source>
</evidence>
<feature type="compositionally biased region" description="Polar residues" evidence="1">
    <location>
        <begin position="704"/>
        <end position="713"/>
    </location>
</feature>
<evidence type="ECO:0000313" key="2">
    <source>
        <dbReference type="EMBL" id="KAF5372261.1"/>
    </source>
</evidence>
<dbReference type="OrthoDB" id="3250441at2759"/>
<evidence type="ECO:0000256" key="1">
    <source>
        <dbReference type="SAM" id="MobiDB-lite"/>
    </source>
</evidence>
<feature type="compositionally biased region" description="Basic and acidic residues" evidence="1">
    <location>
        <begin position="714"/>
        <end position="734"/>
    </location>
</feature>
<reference evidence="2 3" key="1">
    <citation type="journal article" date="2020" name="ISME J.">
        <title>Uncovering the hidden diversity of litter-decomposition mechanisms in mushroom-forming fungi.</title>
        <authorList>
            <person name="Floudas D."/>
            <person name="Bentzer J."/>
            <person name="Ahren D."/>
            <person name="Johansson T."/>
            <person name="Persson P."/>
            <person name="Tunlid A."/>
        </authorList>
    </citation>
    <scope>NUCLEOTIDE SEQUENCE [LARGE SCALE GENOMIC DNA]</scope>
    <source>
        <strain evidence="2 3">CBS 406.79</strain>
    </source>
</reference>
<organism evidence="2 3">
    <name type="scientific">Collybiopsis confluens</name>
    <dbReference type="NCBI Taxonomy" id="2823264"/>
    <lineage>
        <taxon>Eukaryota</taxon>
        <taxon>Fungi</taxon>
        <taxon>Dikarya</taxon>
        <taxon>Basidiomycota</taxon>
        <taxon>Agaricomycotina</taxon>
        <taxon>Agaricomycetes</taxon>
        <taxon>Agaricomycetidae</taxon>
        <taxon>Agaricales</taxon>
        <taxon>Marasmiineae</taxon>
        <taxon>Omphalotaceae</taxon>
        <taxon>Collybiopsis</taxon>
    </lineage>
</organism>
<name>A0A8H5LWU8_9AGAR</name>
<feature type="region of interest" description="Disordered" evidence="1">
    <location>
        <begin position="702"/>
        <end position="767"/>
    </location>
</feature>
<sequence>MLQSMAEVVDIEQTICQVERTIAMVRNYTAIFKADPATGFTSSYKYLNHYQLLNTTTLESLEEVARKYFHLVGGDLHFFKLMKPIEVPSTRDIQAKCGPLLDYFLLGDASSICATLQELDFEPTEADWKMLVSLVIVCKLFSAYYKNYFSHDVESGTPPLDHTSVSGRSLTVIAEHPDARETIARKAQGKPPPLTGAKSTELLSTQDTHHLDAAYNHRPPELIPPPLSIYDPVFAKFRHEMVTPTETLLFTEDEFDRASRFIDASLRHYPNERARQQALEAVPILDGHYWQTKKILTNASTVEPDGGSCVRSKIGSEFGPVACSSIAELKNGGGDGGCDPSDQAQCGYIKIVSSLQYQPIRLVSCCPAFLVGLSGHTLAIWGAVFADRFFFERLSLMYVGPQAPTTLPSPFGGRSDMEVGIREIAKLLRTLNTCIEDLNAHYTSLTPLPTTMTTSTLNRPSIRPMHGIGIAPSPLATPPYDSFDPSRFVHWKSFGIKGTKYNLEYSQRLTNWMEKTVFRATMTTDTNSEKVDVVVKFAYRYGAAGHRLLAKAGFAPRLYHCAFDETIGMWVVVMDYVSGRVCHGKLIEGERLSIKTAIGLLHAEDLVFGDLREPNVIITEPKNSVCLVDFEWCGSCRDIQEGGNVIPRVRYPTNISMNHEIGWAEGVGRDLVIEKEHNIHRLTRIWAESDSHEISVVVPGAGTGTVSVMTSSKRGSERSAHQKQHRGDSGEARRGGCGGEGRGGRGGSEWSEESIGRTQEAQASERTELEQATIMSYPDQRSYPGSITGRSLTNWNTSRYSVTALSSMAAENDVEVEDDMERAQKRLRDLKRENFSPIQEELCS</sequence>